<comment type="caution">
    <text evidence="1">The sequence shown here is derived from an EMBL/GenBank/DDBJ whole genome shotgun (WGS) entry which is preliminary data.</text>
</comment>
<sequence length="121" mass="14126">MLLLKFDIDLKNNHILQFTRKAISAHMIIKPKYEDTLNVGILFDYWREKGPKRNLPNIELQIKLTSLHMTICSLIPTEIEGISLRHSVICEKTDKIDFRLQSKTKSVLHSCKLPKIRDQTI</sequence>
<dbReference type="AlphaFoldDB" id="A0A5J4U2W6"/>
<name>A0A5J4U2W6_9EUKA</name>
<accession>A0A5J4U2W6</accession>
<evidence type="ECO:0000313" key="2">
    <source>
        <dbReference type="Proteomes" id="UP000324800"/>
    </source>
</evidence>
<dbReference type="Proteomes" id="UP000324800">
    <property type="component" value="Unassembled WGS sequence"/>
</dbReference>
<dbReference type="EMBL" id="SNRW01020791">
    <property type="protein sequence ID" value="KAA6365136.1"/>
    <property type="molecule type" value="Genomic_DNA"/>
</dbReference>
<protein>
    <submittedName>
        <fullName evidence="1">Uncharacterized protein</fullName>
    </submittedName>
</protein>
<reference evidence="1 2" key="1">
    <citation type="submission" date="2019-03" db="EMBL/GenBank/DDBJ databases">
        <title>Single cell metagenomics reveals metabolic interactions within the superorganism composed of flagellate Streblomastix strix and complex community of Bacteroidetes bacteria on its surface.</title>
        <authorList>
            <person name="Treitli S.C."/>
            <person name="Kolisko M."/>
            <person name="Husnik F."/>
            <person name="Keeling P."/>
            <person name="Hampl V."/>
        </authorList>
    </citation>
    <scope>NUCLEOTIDE SEQUENCE [LARGE SCALE GENOMIC DNA]</scope>
    <source>
        <strain evidence="1">ST1C</strain>
    </source>
</reference>
<gene>
    <name evidence="1" type="ORF">EZS28_039337</name>
</gene>
<evidence type="ECO:0000313" key="1">
    <source>
        <dbReference type="EMBL" id="KAA6365136.1"/>
    </source>
</evidence>
<organism evidence="1 2">
    <name type="scientific">Streblomastix strix</name>
    <dbReference type="NCBI Taxonomy" id="222440"/>
    <lineage>
        <taxon>Eukaryota</taxon>
        <taxon>Metamonada</taxon>
        <taxon>Preaxostyla</taxon>
        <taxon>Oxymonadida</taxon>
        <taxon>Streblomastigidae</taxon>
        <taxon>Streblomastix</taxon>
    </lineage>
</organism>
<proteinExistence type="predicted"/>